<dbReference type="SUPFAM" id="SSF144000">
    <property type="entry name" value="Oxysterol-binding protein-like"/>
    <property type="match status" value="1"/>
</dbReference>
<protein>
    <recommendedName>
        <fullName evidence="7">Oxysterol-binding protein</fullName>
    </recommendedName>
</protein>
<evidence type="ECO:0000256" key="4">
    <source>
        <dbReference type="SAM" id="MobiDB-lite"/>
    </source>
</evidence>
<evidence type="ECO:0000256" key="3">
    <source>
        <dbReference type="RuleBase" id="RU003844"/>
    </source>
</evidence>
<evidence type="ECO:0008006" key="7">
    <source>
        <dbReference type="Google" id="ProtNLM"/>
    </source>
</evidence>
<comment type="caution">
    <text evidence="5">The sequence shown here is derived from an EMBL/GenBank/DDBJ whole genome shotgun (WGS) entry which is preliminary data.</text>
</comment>
<dbReference type="Gene3D" id="2.40.160.120">
    <property type="match status" value="1"/>
</dbReference>
<comment type="similarity">
    <text evidence="1 3">Belongs to the OSBP family.</text>
</comment>
<reference evidence="5 6" key="1">
    <citation type="submission" date="2023-10" db="EMBL/GenBank/DDBJ databases">
        <authorList>
            <person name="Maclean D."/>
            <person name="Macfadyen A."/>
        </authorList>
    </citation>
    <scope>NUCLEOTIDE SEQUENCE [LARGE SCALE GENOMIC DNA]</scope>
</reference>
<keyword evidence="2" id="KW-0597">Phosphoprotein</keyword>
<gene>
    <name evidence="5" type="ORF">CVIRNUC_000678</name>
</gene>
<proteinExistence type="inferred from homology"/>
<evidence type="ECO:0000256" key="2">
    <source>
        <dbReference type="ARBA" id="ARBA00022553"/>
    </source>
</evidence>
<feature type="region of interest" description="Disordered" evidence="4">
    <location>
        <begin position="412"/>
        <end position="441"/>
    </location>
</feature>
<name>A0AAV1HQY3_9CHLO</name>
<dbReference type="Proteomes" id="UP001314263">
    <property type="component" value="Unassembled WGS sequence"/>
</dbReference>
<dbReference type="InterPro" id="IPR037239">
    <property type="entry name" value="OSBP_sf"/>
</dbReference>
<sequence>MAKVLRRGCDNISSLSSLREANLESNGGSRMSSMQAEEAQCSDDDSCNDFEEAAETLLHPDAHEDGGLAMNNRALLEQQRAAIFELIRDMGKQLLTGKINLVNMSMPVKMFEPRSYLQKLADVWVYSRMLSTAAAQGDPALRMKWVLTWFVAGLQHAFQSWRKPFNPILGETWQAALDDGSEVYFEQISHHPPVSAFQLIGPESAYQYSGYSQPEVQYKGNAVKTTAAGKRSVIFKDGTVIEITYPKYYLRGILYTARPRGDITGTARFVDMRNRLCCEVDFGKQPQAEDRLLQRSDAISGSLFSFISEPKNQSSHSLKERRSFGGLTNAITNALNITSSSSNQNLPVLKRQATHASCSGNWLSHFDWDGQRWWTLAQANSDSWHPSSSPLPSDSSHRSDLACLLEDPSDWQQAQAAKEELEMRQRADAKLRKEAARSAGT</sequence>
<dbReference type="Pfam" id="PF01237">
    <property type="entry name" value="Oxysterol_BP"/>
    <property type="match status" value="1"/>
</dbReference>
<dbReference type="GO" id="GO:0032934">
    <property type="term" value="F:sterol binding"/>
    <property type="evidence" value="ECO:0007669"/>
    <property type="project" value="TreeGrafter"/>
</dbReference>
<organism evidence="5 6">
    <name type="scientific">Coccomyxa viridis</name>
    <dbReference type="NCBI Taxonomy" id="1274662"/>
    <lineage>
        <taxon>Eukaryota</taxon>
        <taxon>Viridiplantae</taxon>
        <taxon>Chlorophyta</taxon>
        <taxon>core chlorophytes</taxon>
        <taxon>Trebouxiophyceae</taxon>
        <taxon>Trebouxiophyceae incertae sedis</taxon>
        <taxon>Coccomyxaceae</taxon>
        <taxon>Coccomyxa</taxon>
    </lineage>
</organism>
<feature type="compositionally biased region" description="Polar residues" evidence="4">
    <location>
        <begin position="23"/>
        <end position="35"/>
    </location>
</feature>
<evidence type="ECO:0000313" key="6">
    <source>
        <dbReference type="Proteomes" id="UP001314263"/>
    </source>
</evidence>
<dbReference type="PROSITE" id="PS01013">
    <property type="entry name" value="OSBP"/>
    <property type="match status" value="1"/>
</dbReference>
<dbReference type="InterPro" id="IPR018494">
    <property type="entry name" value="Oxysterol-bd_CS"/>
</dbReference>
<dbReference type="PANTHER" id="PTHR10972:SF205">
    <property type="entry name" value="OXYSTEROL-BINDING PROTEIN 1"/>
    <property type="match status" value="1"/>
</dbReference>
<evidence type="ECO:0000313" key="5">
    <source>
        <dbReference type="EMBL" id="CAK0736019.1"/>
    </source>
</evidence>
<feature type="compositionally biased region" description="Basic and acidic residues" evidence="4">
    <location>
        <begin position="417"/>
        <end position="441"/>
    </location>
</feature>
<accession>A0AAV1HQY3</accession>
<dbReference type="PANTHER" id="PTHR10972">
    <property type="entry name" value="OXYSTEROL-BINDING PROTEIN-RELATED"/>
    <property type="match status" value="1"/>
</dbReference>
<keyword evidence="6" id="KW-1185">Reference proteome</keyword>
<dbReference type="EMBL" id="CAUYUE010000001">
    <property type="protein sequence ID" value="CAK0736019.1"/>
    <property type="molecule type" value="Genomic_DNA"/>
</dbReference>
<feature type="region of interest" description="Disordered" evidence="4">
    <location>
        <begin position="23"/>
        <end position="46"/>
    </location>
</feature>
<dbReference type="AlphaFoldDB" id="A0AAV1HQY3"/>
<dbReference type="InterPro" id="IPR000648">
    <property type="entry name" value="Oxysterol-bd"/>
</dbReference>
<dbReference type="GO" id="GO:0005829">
    <property type="term" value="C:cytosol"/>
    <property type="evidence" value="ECO:0007669"/>
    <property type="project" value="TreeGrafter"/>
</dbReference>
<evidence type="ECO:0000256" key="1">
    <source>
        <dbReference type="ARBA" id="ARBA00008842"/>
    </source>
</evidence>
<dbReference type="GO" id="GO:0016020">
    <property type="term" value="C:membrane"/>
    <property type="evidence" value="ECO:0007669"/>
    <property type="project" value="TreeGrafter"/>
</dbReference>